<protein>
    <submittedName>
        <fullName evidence="1">Uncharacterized protein</fullName>
    </submittedName>
</protein>
<dbReference type="EMBL" id="JANPWB010000011">
    <property type="protein sequence ID" value="KAJ1132534.1"/>
    <property type="molecule type" value="Genomic_DNA"/>
</dbReference>
<proteinExistence type="predicted"/>
<dbReference type="Proteomes" id="UP001066276">
    <property type="component" value="Chromosome 7"/>
</dbReference>
<dbReference type="AlphaFoldDB" id="A0AAV7PZ70"/>
<organism evidence="1 2">
    <name type="scientific">Pleurodeles waltl</name>
    <name type="common">Iberian ribbed newt</name>
    <dbReference type="NCBI Taxonomy" id="8319"/>
    <lineage>
        <taxon>Eukaryota</taxon>
        <taxon>Metazoa</taxon>
        <taxon>Chordata</taxon>
        <taxon>Craniata</taxon>
        <taxon>Vertebrata</taxon>
        <taxon>Euteleostomi</taxon>
        <taxon>Amphibia</taxon>
        <taxon>Batrachia</taxon>
        <taxon>Caudata</taxon>
        <taxon>Salamandroidea</taxon>
        <taxon>Salamandridae</taxon>
        <taxon>Pleurodelinae</taxon>
        <taxon>Pleurodeles</taxon>
    </lineage>
</organism>
<name>A0AAV7PZ70_PLEWA</name>
<sequence length="142" mass="15701">MLASECACTSAGRARDIRIEPWKARARHYSASKRIPPRRHLCTRIRRPELRSVPIVGWGSTGSPGQLAAAHVAAFKPWAKPQALSRVVEPLPTADMTSCTWEQLPSSGPLGLGTAPYLRVFCEAVYTQHVREKQLSLFSYSS</sequence>
<reference evidence="1" key="1">
    <citation type="journal article" date="2022" name="bioRxiv">
        <title>Sequencing and chromosome-scale assembly of the giantPleurodeles waltlgenome.</title>
        <authorList>
            <person name="Brown T."/>
            <person name="Elewa A."/>
            <person name="Iarovenko S."/>
            <person name="Subramanian E."/>
            <person name="Araus A.J."/>
            <person name="Petzold A."/>
            <person name="Susuki M."/>
            <person name="Suzuki K.-i.T."/>
            <person name="Hayashi T."/>
            <person name="Toyoda A."/>
            <person name="Oliveira C."/>
            <person name="Osipova E."/>
            <person name="Leigh N.D."/>
            <person name="Simon A."/>
            <person name="Yun M.H."/>
        </authorList>
    </citation>
    <scope>NUCLEOTIDE SEQUENCE</scope>
    <source>
        <strain evidence="1">20211129_DDA</strain>
        <tissue evidence="1">Liver</tissue>
    </source>
</reference>
<accession>A0AAV7PZ70</accession>
<comment type="caution">
    <text evidence="1">The sequence shown here is derived from an EMBL/GenBank/DDBJ whole genome shotgun (WGS) entry which is preliminary data.</text>
</comment>
<evidence type="ECO:0000313" key="1">
    <source>
        <dbReference type="EMBL" id="KAJ1132534.1"/>
    </source>
</evidence>
<keyword evidence="2" id="KW-1185">Reference proteome</keyword>
<evidence type="ECO:0000313" key="2">
    <source>
        <dbReference type="Proteomes" id="UP001066276"/>
    </source>
</evidence>
<gene>
    <name evidence="1" type="ORF">NDU88_010843</name>
</gene>